<accession>A0ABQ9GXZ0</accession>
<sequence length="103" mass="11570">MMETCSLFQEQREASSWNVFDLATVRNELHEGTVNFMLPHGPSSGYCFPDRKQQAYHACSVQLHSILKTIHPPLSVGASARVHYILDADTKSIEQLFSAYNGL</sequence>
<dbReference type="Proteomes" id="UP001159363">
    <property type="component" value="Chromosome 7"/>
</dbReference>
<reference evidence="1 2" key="1">
    <citation type="submission" date="2023-02" db="EMBL/GenBank/DDBJ databases">
        <title>LHISI_Scaffold_Assembly.</title>
        <authorList>
            <person name="Stuart O.P."/>
            <person name="Cleave R."/>
            <person name="Magrath M.J.L."/>
            <person name="Mikheyev A.S."/>
        </authorList>
    </citation>
    <scope>NUCLEOTIDE SEQUENCE [LARGE SCALE GENOMIC DNA]</scope>
    <source>
        <strain evidence="1">Daus_M_001</strain>
        <tissue evidence="1">Leg muscle</tissue>
    </source>
</reference>
<dbReference type="EMBL" id="JARBHB010000008">
    <property type="protein sequence ID" value="KAJ8876888.1"/>
    <property type="molecule type" value="Genomic_DNA"/>
</dbReference>
<name>A0ABQ9GXZ0_9NEOP</name>
<gene>
    <name evidence="1" type="ORF">PR048_021337</name>
</gene>
<evidence type="ECO:0000313" key="1">
    <source>
        <dbReference type="EMBL" id="KAJ8876888.1"/>
    </source>
</evidence>
<evidence type="ECO:0000313" key="2">
    <source>
        <dbReference type="Proteomes" id="UP001159363"/>
    </source>
</evidence>
<comment type="caution">
    <text evidence="1">The sequence shown here is derived from an EMBL/GenBank/DDBJ whole genome shotgun (WGS) entry which is preliminary data.</text>
</comment>
<proteinExistence type="predicted"/>
<organism evidence="1 2">
    <name type="scientific">Dryococelus australis</name>
    <dbReference type="NCBI Taxonomy" id="614101"/>
    <lineage>
        <taxon>Eukaryota</taxon>
        <taxon>Metazoa</taxon>
        <taxon>Ecdysozoa</taxon>
        <taxon>Arthropoda</taxon>
        <taxon>Hexapoda</taxon>
        <taxon>Insecta</taxon>
        <taxon>Pterygota</taxon>
        <taxon>Neoptera</taxon>
        <taxon>Polyneoptera</taxon>
        <taxon>Phasmatodea</taxon>
        <taxon>Verophasmatodea</taxon>
        <taxon>Anareolatae</taxon>
        <taxon>Phasmatidae</taxon>
        <taxon>Eurycanthinae</taxon>
        <taxon>Dryococelus</taxon>
    </lineage>
</organism>
<keyword evidence="2" id="KW-1185">Reference proteome</keyword>
<protein>
    <submittedName>
        <fullName evidence="1">Uncharacterized protein</fullName>
    </submittedName>
</protein>